<comment type="caution">
    <text evidence="5">The sequence shown here is derived from an EMBL/GenBank/DDBJ whole genome shotgun (WGS) entry which is preliminary data.</text>
</comment>
<dbReference type="AlphaFoldDB" id="A0A4Y2LPX1"/>
<dbReference type="Pfam" id="PF00595">
    <property type="entry name" value="PDZ"/>
    <property type="match status" value="1"/>
</dbReference>
<keyword evidence="6" id="KW-1185">Reference proteome</keyword>
<organism evidence="5 6">
    <name type="scientific">Araneus ventricosus</name>
    <name type="common">Orbweaver spider</name>
    <name type="synonym">Epeira ventricosa</name>
    <dbReference type="NCBI Taxonomy" id="182803"/>
    <lineage>
        <taxon>Eukaryota</taxon>
        <taxon>Metazoa</taxon>
        <taxon>Ecdysozoa</taxon>
        <taxon>Arthropoda</taxon>
        <taxon>Chelicerata</taxon>
        <taxon>Arachnida</taxon>
        <taxon>Araneae</taxon>
        <taxon>Araneomorphae</taxon>
        <taxon>Entelegynae</taxon>
        <taxon>Araneoidea</taxon>
        <taxon>Araneidae</taxon>
        <taxon>Araneus</taxon>
    </lineage>
</organism>
<evidence type="ECO:0000313" key="5">
    <source>
        <dbReference type="EMBL" id="GBN16642.1"/>
    </source>
</evidence>
<gene>
    <name evidence="5" type="ORF">AVEN_166899_1</name>
</gene>
<proteinExistence type="predicted"/>
<evidence type="ECO:0000313" key="6">
    <source>
        <dbReference type="Proteomes" id="UP000499080"/>
    </source>
</evidence>
<name>A0A4Y2LPX1_ARAVE</name>
<sequence length="95" mass="10355">MSFCGIETRAYPREKSVKKIEDLISSHPGVRTVTTKKGEHGLGIMILEGKHIELGRGIFISDIQKDSPAEKSGLSVGDMILAVNKTKLIGADYEL</sequence>
<dbReference type="PANTHER" id="PTHR23116:SF29">
    <property type="entry name" value="PDZ DOMAIN-CONTAINING PROTEIN 7"/>
    <property type="match status" value="1"/>
</dbReference>
<comment type="subcellular location">
    <subcellularLocation>
        <location evidence="1">Cell projection</location>
    </subcellularLocation>
</comment>
<evidence type="ECO:0000256" key="2">
    <source>
        <dbReference type="ARBA" id="ARBA00022737"/>
    </source>
</evidence>
<dbReference type="InterPro" id="IPR051844">
    <property type="entry name" value="USH2_Complex_Protein"/>
</dbReference>
<accession>A0A4Y2LPX1</accession>
<dbReference type="PROSITE" id="PS50106">
    <property type="entry name" value="PDZ"/>
    <property type="match status" value="1"/>
</dbReference>
<feature type="non-terminal residue" evidence="5">
    <location>
        <position position="95"/>
    </location>
</feature>
<dbReference type="InterPro" id="IPR001478">
    <property type="entry name" value="PDZ"/>
</dbReference>
<dbReference type="EMBL" id="BGPR01119752">
    <property type="protein sequence ID" value="GBN16642.1"/>
    <property type="molecule type" value="Genomic_DNA"/>
</dbReference>
<evidence type="ECO:0000256" key="1">
    <source>
        <dbReference type="ARBA" id="ARBA00004316"/>
    </source>
</evidence>
<evidence type="ECO:0000259" key="4">
    <source>
        <dbReference type="PROSITE" id="PS50106"/>
    </source>
</evidence>
<keyword evidence="3" id="KW-0966">Cell projection</keyword>
<reference evidence="5 6" key="1">
    <citation type="journal article" date="2019" name="Sci. Rep.">
        <title>Orb-weaving spider Araneus ventricosus genome elucidates the spidroin gene catalogue.</title>
        <authorList>
            <person name="Kono N."/>
            <person name="Nakamura H."/>
            <person name="Ohtoshi R."/>
            <person name="Moran D.A.P."/>
            <person name="Shinohara A."/>
            <person name="Yoshida Y."/>
            <person name="Fujiwara M."/>
            <person name="Mori M."/>
            <person name="Tomita M."/>
            <person name="Arakawa K."/>
        </authorList>
    </citation>
    <scope>NUCLEOTIDE SEQUENCE [LARGE SCALE GENOMIC DNA]</scope>
</reference>
<protein>
    <recommendedName>
        <fullName evidence="4">PDZ domain-containing protein</fullName>
    </recommendedName>
</protein>
<evidence type="ECO:0000256" key="3">
    <source>
        <dbReference type="ARBA" id="ARBA00023273"/>
    </source>
</evidence>
<dbReference type="GO" id="GO:0005886">
    <property type="term" value="C:plasma membrane"/>
    <property type="evidence" value="ECO:0007669"/>
    <property type="project" value="TreeGrafter"/>
</dbReference>
<dbReference type="InterPro" id="IPR036034">
    <property type="entry name" value="PDZ_sf"/>
</dbReference>
<dbReference type="SUPFAM" id="SSF50156">
    <property type="entry name" value="PDZ domain-like"/>
    <property type="match status" value="1"/>
</dbReference>
<feature type="domain" description="PDZ" evidence="4">
    <location>
        <begin position="32"/>
        <end position="95"/>
    </location>
</feature>
<dbReference type="Gene3D" id="2.30.42.10">
    <property type="match status" value="1"/>
</dbReference>
<dbReference type="OrthoDB" id="6022242at2759"/>
<keyword evidence="2" id="KW-0677">Repeat</keyword>
<dbReference type="GO" id="GO:0042995">
    <property type="term" value="C:cell projection"/>
    <property type="evidence" value="ECO:0007669"/>
    <property type="project" value="UniProtKB-SubCell"/>
</dbReference>
<dbReference type="Proteomes" id="UP000499080">
    <property type="component" value="Unassembled WGS sequence"/>
</dbReference>
<dbReference type="PANTHER" id="PTHR23116">
    <property type="entry name" value="PDZ DOMAIN CONTAINING WHIRLIN AND HARMONIN-RELATED"/>
    <property type="match status" value="1"/>
</dbReference>